<comment type="caution">
    <text evidence="1">The sequence shown here is derived from an EMBL/GenBank/DDBJ whole genome shotgun (WGS) entry which is preliminary data.</text>
</comment>
<evidence type="ECO:0000313" key="2">
    <source>
        <dbReference type="Proteomes" id="UP000826195"/>
    </source>
</evidence>
<accession>A0AAV7HI32</accession>
<name>A0AAV7HI32_COTGL</name>
<dbReference type="AlphaFoldDB" id="A0AAV7HI32"/>
<dbReference type="EMBL" id="JAHXZJ010002609">
    <property type="protein sequence ID" value="KAH0539821.1"/>
    <property type="molecule type" value="Genomic_DNA"/>
</dbReference>
<gene>
    <name evidence="1" type="ORF">KQX54_008362</name>
</gene>
<sequence>MKIKREFLIVKWKKAQLYPSVTECMYPYKINIHTHFSLDKRPEAALIEVGSMLELFQHLLSAKLIPSLHFRLLSHTYLIPLRNHFHVVDVGWRRVSDDEPRVAPLRFRPYRSVPWGSRQMERSNKRFILITKETRPARLLWPITAQFK</sequence>
<evidence type="ECO:0000313" key="1">
    <source>
        <dbReference type="EMBL" id="KAH0539821.1"/>
    </source>
</evidence>
<proteinExistence type="predicted"/>
<dbReference type="Proteomes" id="UP000826195">
    <property type="component" value="Unassembled WGS sequence"/>
</dbReference>
<reference evidence="1 2" key="1">
    <citation type="journal article" date="2021" name="J. Hered.">
        <title>A chromosome-level genome assembly of the parasitoid wasp, Cotesia glomerata (Hymenoptera: Braconidae).</title>
        <authorList>
            <person name="Pinto B.J."/>
            <person name="Weis J.J."/>
            <person name="Gamble T."/>
            <person name="Ode P.J."/>
            <person name="Paul R."/>
            <person name="Zaspel J.M."/>
        </authorList>
    </citation>
    <scope>NUCLEOTIDE SEQUENCE [LARGE SCALE GENOMIC DNA]</scope>
    <source>
        <strain evidence="1">CgM1</strain>
    </source>
</reference>
<organism evidence="1 2">
    <name type="scientific">Cotesia glomerata</name>
    <name type="common">Lepidopteran parasitic wasp</name>
    <name type="synonym">Apanteles glomeratus</name>
    <dbReference type="NCBI Taxonomy" id="32391"/>
    <lineage>
        <taxon>Eukaryota</taxon>
        <taxon>Metazoa</taxon>
        <taxon>Ecdysozoa</taxon>
        <taxon>Arthropoda</taxon>
        <taxon>Hexapoda</taxon>
        <taxon>Insecta</taxon>
        <taxon>Pterygota</taxon>
        <taxon>Neoptera</taxon>
        <taxon>Endopterygota</taxon>
        <taxon>Hymenoptera</taxon>
        <taxon>Apocrita</taxon>
        <taxon>Ichneumonoidea</taxon>
        <taxon>Braconidae</taxon>
        <taxon>Microgastrinae</taxon>
        <taxon>Cotesia</taxon>
    </lineage>
</organism>
<protein>
    <submittedName>
        <fullName evidence="1">Uncharacterized protein</fullName>
    </submittedName>
</protein>
<keyword evidence="2" id="KW-1185">Reference proteome</keyword>